<gene>
    <name evidence="1" type="ORF">SAMN05216382_2233</name>
</gene>
<name>A0A1H7RGV0_9SPHN</name>
<evidence type="ECO:0000313" key="2">
    <source>
        <dbReference type="Proteomes" id="UP000199214"/>
    </source>
</evidence>
<accession>A0A1H7RGV0</accession>
<keyword evidence="1" id="KW-0808">Transferase</keyword>
<dbReference type="EMBL" id="FNZZ01000004">
    <property type="protein sequence ID" value="SEL59044.1"/>
    <property type="molecule type" value="Genomic_DNA"/>
</dbReference>
<reference evidence="2" key="1">
    <citation type="submission" date="2016-10" db="EMBL/GenBank/DDBJ databases">
        <authorList>
            <person name="Varghese N."/>
            <person name="Submissions S."/>
        </authorList>
    </citation>
    <scope>NUCLEOTIDE SEQUENCE [LARGE SCALE GENOMIC DNA]</scope>
    <source>
        <strain evidence="2">JS21-1</strain>
    </source>
</reference>
<dbReference type="AlphaFoldDB" id="A0A1H7RGV0"/>
<dbReference type="PANTHER" id="PTHR31270">
    <property type="entry name" value="GLUTAMINYL-PEPTIDE CYCLOTRANSFERASE"/>
    <property type="match status" value="1"/>
</dbReference>
<proteinExistence type="predicted"/>
<keyword evidence="2" id="KW-1185">Reference proteome</keyword>
<dbReference type="InterPro" id="IPR011044">
    <property type="entry name" value="Quino_amine_DH_bsu"/>
</dbReference>
<evidence type="ECO:0000313" key="1">
    <source>
        <dbReference type="EMBL" id="SEL59044.1"/>
    </source>
</evidence>
<dbReference type="InterPro" id="IPR015943">
    <property type="entry name" value="WD40/YVTN_repeat-like_dom_sf"/>
</dbReference>
<protein>
    <submittedName>
        <fullName evidence="1">Glutamine cyclotransferase</fullName>
    </submittedName>
</protein>
<dbReference type="SUPFAM" id="SSF50969">
    <property type="entry name" value="YVTN repeat-like/Quinoprotein amine dehydrogenase"/>
    <property type="match status" value="1"/>
</dbReference>
<dbReference type="Gene3D" id="2.130.10.10">
    <property type="entry name" value="YVTN repeat-like/Quinoprotein amine dehydrogenase"/>
    <property type="match status" value="1"/>
</dbReference>
<dbReference type="Pfam" id="PF05096">
    <property type="entry name" value="Glu_cyclase_2"/>
    <property type="match status" value="1"/>
</dbReference>
<sequence>MTLRWMILPTVALAAAGAAAITLRAPDAPATPQAAPATAAPATQPDARPPLLTPIIVARTPHDAKAFIEGLVWHDGALYESVGLEGRSDVRRVDLATGKVQQRAVIPPAQFGEGLAAYKDRLVSLTWHDGIAHLWSARNLKPLGTARYTGEGWGLTSDGRSLIRSDGSATLTFHNPATLAVERRLDVTLNGRAITQLNELEWVDGQILANVWHAPFLVRIDPASGHVTAIVDLRAIVAEVGATDPEAVANGIAWDAGKRRLFVTGKLWPTMFEITLPKN</sequence>
<dbReference type="STRING" id="1855283.SAMN05216382_2233"/>
<organism evidence="1 2">
    <name type="scientific">Sphingomonas palmae</name>
    <dbReference type="NCBI Taxonomy" id="1855283"/>
    <lineage>
        <taxon>Bacteria</taxon>
        <taxon>Pseudomonadati</taxon>
        <taxon>Pseudomonadota</taxon>
        <taxon>Alphaproteobacteria</taxon>
        <taxon>Sphingomonadales</taxon>
        <taxon>Sphingomonadaceae</taxon>
        <taxon>Sphingomonas</taxon>
    </lineage>
</organism>
<dbReference type="GO" id="GO:0016603">
    <property type="term" value="F:glutaminyl-peptide cyclotransferase activity"/>
    <property type="evidence" value="ECO:0007669"/>
    <property type="project" value="InterPro"/>
</dbReference>
<dbReference type="RefSeq" id="WP_177171635.1">
    <property type="nucleotide sequence ID" value="NZ_FNZZ01000004.1"/>
</dbReference>
<dbReference type="InterPro" id="IPR007788">
    <property type="entry name" value="QCT"/>
</dbReference>
<dbReference type="Proteomes" id="UP000199214">
    <property type="component" value="Unassembled WGS sequence"/>
</dbReference>
<dbReference type="PANTHER" id="PTHR31270:SF1">
    <property type="entry name" value="GLUTAMINYL-PEPTIDE CYCLOTRANSFERASE"/>
    <property type="match status" value="1"/>
</dbReference>